<accession>A0AA35WTP8</accession>
<comment type="caution">
    <text evidence="1">The sequence shown here is derived from an EMBL/GenBank/DDBJ whole genome shotgun (WGS) entry which is preliminary data.</text>
</comment>
<gene>
    <name evidence="1" type="ORF">GBAR_LOCUS15132</name>
</gene>
<dbReference type="Proteomes" id="UP001174909">
    <property type="component" value="Unassembled WGS sequence"/>
</dbReference>
<dbReference type="EMBL" id="CASHTH010002208">
    <property type="protein sequence ID" value="CAI8026350.1"/>
    <property type="molecule type" value="Genomic_DNA"/>
</dbReference>
<organism evidence="1 2">
    <name type="scientific">Geodia barretti</name>
    <name type="common">Barrett's horny sponge</name>
    <dbReference type="NCBI Taxonomy" id="519541"/>
    <lineage>
        <taxon>Eukaryota</taxon>
        <taxon>Metazoa</taxon>
        <taxon>Porifera</taxon>
        <taxon>Demospongiae</taxon>
        <taxon>Heteroscleromorpha</taxon>
        <taxon>Tetractinellida</taxon>
        <taxon>Astrophorina</taxon>
        <taxon>Geodiidae</taxon>
        <taxon>Geodia</taxon>
    </lineage>
</organism>
<reference evidence="1" key="1">
    <citation type="submission" date="2023-03" db="EMBL/GenBank/DDBJ databases">
        <authorList>
            <person name="Steffen K."/>
            <person name="Cardenas P."/>
        </authorList>
    </citation>
    <scope>NUCLEOTIDE SEQUENCE</scope>
</reference>
<dbReference type="AlphaFoldDB" id="A0AA35WTP8"/>
<keyword evidence="2" id="KW-1185">Reference proteome</keyword>
<feature type="non-terminal residue" evidence="1">
    <location>
        <position position="61"/>
    </location>
</feature>
<evidence type="ECO:0000313" key="2">
    <source>
        <dbReference type="Proteomes" id="UP001174909"/>
    </source>
</evidence>
<name>A0AA35WTP8_GEOBA</name>
<proteinExistence type="predicted"/>
<evidence type="ECO:0000313" key="1">
    <source>
        <dbReference type="EMBL" id="CAI8026350.1"/>
    </source>
</evidence>
<protein>
    <submittedName>
        <fullName evidence="1">Uncharacterized protein</fullName>
    </submittedName>
</protein>
<sequence>MKIPLGLSRKPSLYLRAHWKKILQNDMGGGEGDADEVQSHVFFESITGRCYNKRITPPFIP</sequence>